<dbReference type="EMBL" id="JAUPFM010000014">
    <property type="protein sequence ID" value="KAK2829945.1"/>
    <property type="molecule type" value="Genomic_DNA"/>
</dbReference>
<sequence>MDKYVAGRKKGGRRHALHGLRGVPDATEVRVVHAGSVVIQETLESPILYIPNLYMKDVRGGDVHVDGRGGPYDMVIADAFSGFCPESDSASGYHRPYLFTTGRSQALQGLGGTYGVGLTSDKKLMTACHPTAQEPLVERLAPRISGTGVFACNPMRTTSRLIAPVFSRVFHAPSYNRILRI</sequence>
<comment type="caution">
    <text evidence="1">The sequence shown here is derived from an EMBL/GenBank/DDBJ whole genome shotgun (WGS) entry which is preliminary data.</text>
</comment>
<dbReference type="AlphaFoldDB" id="A0AA88M3F0"/>
<organism evidence="1 2">
    <name type="scientific">Channa striata</name>
    <name type="common">Snakehead murrel</name>
    <name type="synonym">Ophicephalus striatus</name>
    <dbReference type="NCBI Taxonomy" id="64152"/>
    <lineage>
        <taxon>Eukaryota</taxon>
        <taxon>Metazoa</taxon>
        <taxon>Chordata</taxon>
        <taxon>Craniata</taxon>
        <taxon>Vertebrata</taxon>
        <taxon>Euteleostomi</taxon>
        <taxon>Actinopterygii</taxon>
        <taxon>Neopterygii</taxon>
        <taxon>Teleostei</taxon>
        <taxon>Neoteleostei</taxon>
        <taxon>Acanthomorphata</taxon>
        <taxon>Anabantaria</taxon>
        <taxon>Anabantiformes</taxon>
        <taxon>Channoidei</taxon>
        <taxon>Channidae</taxon>
        <taxon>Channa</taxon>
    </lineage>
</organism>
<proteinExistence type="predicted"/>
<dbReference type="Proteomes" id="UP001187415">
    <property type="component" value="Unassembled WGS sequence"/>
</dbReference>
<evidence type="ECO:0000313" key="1">
    <source>
        <dbReference type="EMBL" id="KAK2829945.1"/>
    </source>
</evidence>
<evidence type="ECO:0000313" key="2">
    <source>
        <dbReference type="Proteomes" id="UP001187415"/>
    </source>
</evidence>
<reference evidence="1" key="1">
    <citation type="submission" date="2023-07" db="EMBL/GenBank/DDBJ databases">
        <title>Chromosome-level Genome Assembly of Striped Snakehead (Channa striata).</title>
        <authorList>
            <person name="Liu H."/>
        </authorList>
    </citation>
    <scope>NUCLEOTIDE SEQUENCE</scope>
    <source>
        <strain evidence="1">Gz</strain>
        <tissue evidence="1">Muscle</tissue>
    </source>
</reference>
<protein>
    <submittedName>
        <fullName evidence="1">Uncharacterized protein</fullName>
    </submittedName>
</protein>
<gene>
    <name evidence="1" type="ORF">Q5P01_017876</name>
</gene>
<keyword evidence="2" id="KW-1185">Reference proteome</keyword>
<accession>A0AA88M3F0</accession>
<name>A0AA88M3F0_CHASR</name>